<dbReference type="InterPro" id="IPR010982">
    <property type="entry name" value="Lambda_DNA-bd_dom_sf"/>
</dbReference>
<evidence type="ECO:0000313" key="3">
    <source>
        <dbReference type="Proteomes" id="UP001521074"/>
    </source>
</evidence>
<evidence type="ECO:0000313" key="2">
    <source>
        <dbReference type="EMBL" id="MCE0745565.1"/>
    </source>
</evidence>
<gene>
    <name evidence="2" type="ORF">LWC05_16975</name>
</gene>
<reference evidence="2 3" key="1">
    <citation type="submission" date="2021-12" db="EMBL/GenBank/DDBJ databases">
        <title>Genome sequence of Acetobacter sicerae DmPark20a_162.</title>
        <authorList>
            <person name="Chaston J.M."/>
        </authorList>
    </citation>
    <scope>NUCLEOTIDE SEQUENCE [LARGE SCALE GENOMIC DNA]</scope>
    <source>
        <strain evidence="2 3">DmPark20a_162</strain>
    </source>
</reference>
<dbReference type="SMART" id="SM00530">
    <property type="entry name" value="HTH_XRE"/>
    <property type="match status" value="1"/>
</dbReference>
<dbReference type="SUPFAM" id="SSF47413">
    <property type="entry name" value="lambda repressor-like DNA-binding domains"/>
    <property type="match status" value="1"/>
</dbReference>
<dbReference type="CDD" id="cd00093">
    <property type="entry name" value="HTH_XRE"/>
    <property type="match status" value="1"/>
</dbReference>
<keyword evidence="3" id="KW-1185">Reference proteome</keyword>
<dbReference type="Pfam" id="PF01381">
    <property type="entry name" value="HTH_3"/>
    <property type="match status" value="1"/>
</dbReference>
<evidence type="ECO:0000259" key="1">
    <source>
        <dbReference type="PROSITE" id="PS50943"/>
    </source>
</evidence>
<protein>
    <submittedName>
        <fullName evidence="2">Helix-turn-helix domain-containing protein</fullName>
    </submittedName>
</protein>
<name>A0ABS8W1M5_9PROT</name>
<dbReference type="Gene3D" id="1.10.260.40">
    <property type="entry name" value="lambda repressor-like DNA-binding domains"/>
    <property type="match status" value="1"/>
</dbReference>
<comment type="caution">
    <text evidence="2">The sequence shown here is derived from an EMBL/GenBank/DDBJ whole genome shotgun (WGS) entry which is preliminary data.</text>
</comment>
<dbReference type="RefSeq" id="WP_232879181.1">
    <property type="nucleotide sequence ID" value="NZ_JAJSOJ010000113.1"/>
</dbReference>
<dbReference type="EMBL" id="JAJSOJ010000113">
    <property type="protein sequence ID" value="MCE0745565.1"/>
    <property type="molecule type" value="Genomic_DNA"/>
</dbReference>
<proteinExistence type="predicted"/>
<dbReference type="PROSITE" id="PS50943">
    <property type="entry name" value="HTH_CROC1"/>
    <property type="match status" value="1"/>
</dbReference>
<sequence length="101" mass="11135">MMGRPLERNAFSAARHAKFRADVGVVFKEERQSRGLSMRLLEYQSGLMGATISNIERGSAGLTLENVLCLSEALGISDTVLPEIVDLWRASETVEASHEQK</sequence>
<dbReference type="InterPro" id="IPR001387">
    <property type="entry name" value="Cro/C1-type_HTH"/>
</dbReference>
<accession>A0ABS8W1M5</accession>
<dbReference type="Proteomes" id="UP001521074">
    <property type="component" value="Unassembled WGS sequence"/>
</dbReference>
<organism evidence="2 3">
    <name type="scientific">Acetobacter sicerae</name>
    <dbReference type="NCBI Taxonomy" id="85325"/>
    <lineage>
        <taxon>Bacteria</taxon>
        <taxon>Pseudomonadati</taxon>
        <taxon>Pseudomonadota</taxon>
        <taxon>Alphaproteobacteria</taxon>
        <taxon>Acetobacterales</taxon>
        <taxon>Acetobacteraceae</taxon>
        <taxon>Acetobacter</taxon>
    </lineage>
</organism>
<feature type="domain" description="HTH cro/C1-type" evidence="1">
    <location>
        <begin position="27"/>
        <end position="81"/>
    </location>
</feature>